<gene>
    <name evidence="2" type="ORF">GGQ83_000285</name>
</gene>
<keyword evidence="1" id="KW-0732">Signal</keyword>
<dbReference type="AlphaFoldDB" id="A0A840A5R9"/>
<evidence type="ECO:0000256" key="1">
    <source>
        <dbReference type="SAM" id="SignalP"/>
    </source>
</evidence>
<comment type="caution">
    <text evidence="2">The sequence shown here is derived from an EMBL/GenBank/DDBJ whole genome shotgun (WGS) entry which is preliminary data.</text>
</comment>
<dbReference type="RefSeq" id="WP_184381813.1">
    <property type="nucleotide sequence ID" value="NZ_JACIDJ010000001.1"/>
</dbReference>
<dbReference type="Proteomes" id="UP000553193">
    <property type="component" value="Unassembled WGS sequence"/>
</dbReference>
<organism evidence="2 3">
    <name type="scientific">Roseococcus suduntuyensis</name>
    <dbReference type="NCBI Taxonomy" id="455361"/>
    <lineage>
        <taxon>Bacteria</taxon>
        <taxon>Pseudomonadati</taxon>
        <taxon>Pseudomonadota</taxon>
        <taxon>Alphaproteobacteria</taxon>
        <taxon>Acetobacterales</taxon>
        <taxon>Roseomonadaceae</taxon>
        <taxon>Roseococcus</taxon>
    </lineage>
</organism>
<protein>
    <submittedName>
        <fullName evidence="2">Uncharacterized protein (TIGR02001 family)</fullName>
    </submittedName>
</protein>
<feature type="signal peptide" evidence="1">
    <location>
        <begin position="1"/>
        <end position="22"/>
    </location>
</feature>
<name>A0A840A5R9_9PROT</name>
<accession>A0A840A5R9</accession>
<feature type="chain" id="PRO_5032378334" evidence="1">
    <location>
        <begin position="23"/>
        <end position="257"/>
    </location>
</feature>
<dbReference type="EMBL" id="JACIDJ010000001">
    <property type="protein sequence ID" value="MBB3896859.1"/>
    <property type="molecule type" value="Genomic_DNA"/>
</dbReference>
<dbReference type="NCBIfam" id="TIGR02001">
    <property type="entry name" value="gcw_chp"/>
    <property type="match status" value="1"/>
</dbReference>
<evidence type="ECO:0000313" key="2">
    <source>
        <dbReference type="EMBL" id="MBB3896859.1"/>
    </source>
</evidence>
<evidence type="ECO:0000313" key="3">
    <source>
        <dbReference type="Proteomes" id="UP000553193"/>
    </source>
</evidence>
<dbReference type="InterPro" id="IPR010239">
    <property type="entry name" value="CHP02001"/>
</dbReference>
<proteinExistence type="predicted"/>
<sequence>MRKLLLALFAAGAVSAAAPAQAQIQLGETGLTATVTGTFASDYLFRGLSQTRSRMAYQAGAEIEHSSGLYVGTFISNVRFLGTDARQEVDVYGGFRFTAFDTKFDVGVIGYLYPGYTAPAGGIARLDFWEGYIMAKREIGPVTLSAAFHASPDFFGTSGQAFHLQGGVDYATGIWDVTVAGRVGHQWIERNAVFAAPDYAWWSIGLSRPFVIPNVGTVTATVAYYQSSISTGRCFPTATGGQDVCGARAYGSLSMAF</sequence>
<reference evidence="2 3" key="1">
    <citation type="submission" date="2020-08" db="EMBL/GenBank/DDBJ databases">
        <title>Genomic Encyclopedia of Type Strains, Phase IV (KMG-IV): sequencing the most valuable type-strain genomes for metagenomic binning, comparative biology and taxonomic classification.</title>
        <authorList>
            <person name="Goeker M."/>
        </authorList>
    </citation>
    <scope>NUCLEOTIDE SEQUENCE [LARGE SCALE GENOMIC DNA]</scope>
    <source>
        <strain evidence="2 3">DSM 19979</strain>
    </source>
</reference>
<dbReference type="Pfam" id="PF09694">
    <property type="entry name" value="Gcw_chp"/>
    <property type="match status" value="1"/>
</dbReference>
<keyword evidence="3" id="KW-1185">Reference proteome</keyword>